<dbReference type="Gene3D" id="3.40.50.300">
    <property type="entry name" value="P-loop containing nucleotide triphosphate hydrolases"/>
    <property type="match status" value="2"/>
</dbReference>
<keyword evidence="10" id="KW-1185">Reference proteome</keyword>
<sequence>MIRRVELINFKAHAKAAFRFGEGVNFIYGPNGSGKTSLMEAISVALFGSTWVRKVGSKWSDYLRRGSTAGEVRLYLSYQGGEVVIARRFGESGTSPSGTYMAVNGSIIARGDADVTAAVATKLGIGVEEFRHLLYIRQGELRRILQEAEYLDRILRLDEFDKVDELYRDVYNELRARRERIGGRAEELEKRIQPLRSRLEDLRRRLGEVEAKLRELEPYQNRLPEAERRYLELRDRHNVLLAEREQLERRLEELAHAALEAEKDVEQLEEELEKIRKAAQELKTLPTFGDVEKEYFELRQVVSVVEKIPLEVKSYDPSRLEEARQRLEDSSRRLAQVKSRLELLRDVVRLASRAEGGVCPVCGSPLRPEAVRRHELEIIGLEKEEKRLVSLIEELRDEIKRLESLDRAYQTYREYLNVDLLSAKKRLTELEKMYKAKVETERRRAYLAALVEREAEVLGKLEKAKRRLAEAEVAIGEVGERLKKVEEELEKTQALLKEAEAEYLLIRDRHREYTALQTLAKELREQLQSTELELQEAVAELEKAREDLSKLDKALAVAKNVRGTLAELKPAARQIFLRAINEELNHVFLKLRHKDAFKSAQLVEANGRYVARISTPNGYIDHGLLSLGEQNLLALSLRVALARALLGGAPFMMLDEPTEHLDEEHRKRIVELVRDLTSVVPTVVVTSHLGEFEEVADNIIHL</sequence>
<evidence type="ECO:0000256" key="7">
    <source>
        <dbReference type="SAM" id="Coils"/>
    </source>
</evidence>
<dbReference type="PANTHER" id="PTHR32114:SF2">
    <property type="entry name" value="ABC TRANSPORTER ABCH.3"/>
    <property type="match status" value="1"/>
</dbReference>
<name>A0A7L4P7M3_9CREN</name>
<dbReference type="PROSITE" id="PS51131">
    <property type="entry name" value="ZN_HOOK"/>
    <property type="match status" value="1"/>
</dbReference>
<dbReference type="InterPro" id="IPR013134">
    <property type="entry name" value="Zn_hook_RAD50"/>
</dbReference>
<dbReference type="SUPFAM" id="SSF75712">
    <property type="entry name" value="Rad50 coiled-coil Zn hook"/>
    <property type="match status" value="1"/>
</dbReference>
<dbReference type="RefSeq" id="WP_011900472.1">
    <property type="nucleotide sequence ID" value="NZ_JAAVJF010000001.1"/>
</dbReference>
<evidence type="ECO:0000256" key="1">
    <source>
        <dbReference type="ARBA" id="ARBA00022723"/>
    </source>
</evidence>
<keyword evidence="3 6" id="KW-0862">Zinc</keyword>
<evidence type="ECO:0000256" key="5">
    <source>
        <dbReference type="ARBA" id="ARBA00023054"/>
    </source>
</evidence>
<organism evidence="9 10">
    <name type="scientific">Pyrobaculum arsenaticum</name>
    <dbReference type="NCBI Taxonomy" id="121277"/>
    <lineage>
        <taxon>Archaea</taxon>
        <taxon>Thermoproteota</taxon>
        <taxon>Thermoprotei</taxon>
        <taxon>Thermoproteales</taxon>
        <taxon>Thermoproteaceae</taxon>
        <taxon>Pyrobaculum</taxon>
    </lineage>
</organism>
<evidence type="ECO:0000256" key="4">
    <source>
        <dbReference type="ARBA" id="ARBA00022840"/>
    </source>
</evidence>
<evidence type="ECO:0000313" key="10">
    <source>
        <dbReference type="Proteomes" id="UP000554766"/>
    </source>
</evidence>
<dbReference type="EMBL" id="JAAVJF010000001">
    <property type="protein sequence ID" value="NYR14507.1"/>
    <property type="molecule type" value="Genomic_DNA"/>
</dbReference>
<keyword evidence="5 7" id="KW-0175">Coiled coil</keyword>
<evidence type="ECO:0000313" key="9">
    <source>
        <dbReference type="EMBL" id="NYR14507.1"/>
    </source>
</evidence>
<feature type="coiled-coil region" evidence="7">
    <location>
        <begin position="447"/>
        <end position="561"/>
    </location>
</feature>
<dbReference type="SUPFAM" id="SSF52540">
    <property type="entry name" value="P-loop containing nucleoside triphosphate hydrolases"/>
    <property type="match status" value="1"/>
</dbReference>
<feature type="coiled-coil region" evidence="7">
    <location>
        <begin position="320"/>
        <end position="347"/>
    </location>
</feature>
<gene>
    <name evidence="9" type="ORF">HC235_00675</name>
</gene>
<evidence type="ECO:0000256" key="3">
    <source>
        <dbReference type="ARBA" id="ARBA00022833"/>
    </source>
</evidence>
<dbReference type="SUPFAM" id="SSF57997">
    <property type="entry name" value="Tropomyosin"/>
    <property type="match status" value="1"/>
</dbReference>
<accession>A0A7L4P7M3</accession>
<protein>
    <submittedName>
        <fullName evidence="9">SMC family ATPase</fullName>
    </submittedName>
</protein>
<evidence type="ECO:0000256" key="2">
    <source>
        <dbReference type="ARBA" id="ARBA00022741"/>
    </source>
</evidence>
<feature type="coiled-coil region" evidence="7">
    <location>
        <begin position="378"/>
        <end position="408"/>
    </location>
</feature>
<dbReference type="InterPro" id="IPR003395">
    <property type="entry name" value="RecF/RecN/SMC_N"/>
</dbReference>
<comment type="caution">
    <text evidence="9">The sequence shown here is derived from an EMBL/GenBank/DDBJ whole genome shotgun (WGS) entry which is preliminary data.</text>
</comment>
<dbReference type="Proteomes" id="UP000554766">
    <property type="component" value="Unassembled WGS sequence"/>
</dbReference>
<evidence type="ECO:0000259" key="8">
    <source>
        <dbReference type="PROSITE" id="PS51131"/>
    </source>
</evidence>
<proteinExistence type="predicted"/>
<keyword evidence="2" id="KW-0547">Nucleotide-binding</keyword>
<keyword evidence="4" id="KW-0067">ATP-binding</keyword>
<evidence type="ECO:0000256" key="6">
    <source>
        <dbReference type="PROSITE-ProRule" id="PRU00471"/>
    </source>
</evidence>
<dbReference type="Gene3D" id="1.10.287.510">
    <property type="entry name" value="Helix hairpin bin"/>
    <property type="match status" value="1"/>
</dbReference>
<dbReference type="OMA" id="VNFIYGP"/>
<dbReference type="AlphaFoldDB" id="A0A7L4P7M3"/>
<dbReference type="GeneID" id="5055466"/>
<feature type="binding site" evidence="6">
    <location>
        <position position="362"/>
    </location>
    <ligand>
        <name>Zn(2+)</name>
        <dbReference type="ChEBI" id="CHEBI:29105"/>
    </ligand>
</feature>
<dbReference type="Pfam" id="PF02463">
    <property type="entry name" value="SMC_N"/>
    <property type="match status" value="1"/>
</dbReference>
<dbReference type="PANTHER" id="PTHR32114">
    <property type="entry name" value="ABC TRANSPORTER ABCH.3"/>
    <property type="match status" value="1"/>
</dbReference>
<reference evidence="9 10" key="1">
    <citation type="journal article" date="2020" name="Nat. Commun.">
        <title>The structures of two archaeal type IV pili illuminate evolutionary relationships.</title>
        <authorList>
            <person name="Wang F."/>
            <person name="Baquero D.P."/>
            <person name="Su Z."/>
            <person name="Beltran L.C."/>
            <person name="Prangishvili D."/>
            <person name="Krupovic M."/>
            <person name="Egelman E.H."/>
        </authorList>
    </citation>
    <scope>NUCLEOTIDE SEQUENCE [LARGE SCALE GENOMIC DNA]</scope>
    <source>
        <strain evidence="9 10">2GA</strain>
    </source>
</reference>
<keyword evidence="1 6" id="KW-0479">Metal-binding</keyword>
<feature type="domain" description="Zinc-hook" evidence="8">
    <location>
        <begin position="313"/>
        <end position="407"/>
    </location>
</feature>
<dbReference type="InterPro" id="IPR027417">
    <property type="entry name" value="P-loop_NTPase"/>
</dbReference>
<dbReference type="GO" id="GO:0046872">
    <property type="term" value="F:metal ion binding"/>
    <property type="evidence" value="ECO:0007669"/>
    <property type="project" value="UniProtKB-UniRule"/>
</dbReference>
<dbReference type="GO" id="GO:0005524">
    <property type="term" value="F:ATP binding"/>
    <property type="evidence" value="ECO:0007669"/>
    <property type="project" value="UniProtKB-KW"/>
</dbReference>
<feature type="coiled-coil region" evidence="7">
    <location>
        <begin position="171"/>
        <end position="285"/>
    </location>
</feature>
<feature type="binding site" evidence="6">
    <location>
        <position position="359"/>
    </location>
    <ligand>
        <name>Zn(2+)</name>
        <dbReference type="ChEBI" id="CHEBI:29105"/>
    </ligand>
</feature>